<organism evidence="1 2">
    <name type="scientific">Candidatus Clostridium eludens</name>
    <dbReference type="NCBI Taxonomy" id="3381663"/>
    <lineage>
        <taxon>Bacteria</taxon>
        <taxon>Bacillati</taxon>
        <taxon>Bacillota</taxon>
        <taxon>Clostridia</taxon>
        <taxon>Eubacteriales</taxon>
        <taxon>Clostridiaceae</taxon>
        <taxon>Clostridium</taxon>
    </lineage>
</organism>
<dbReference type="Pfam" id="PF07295">
    <property type="entry name" value="DUF1451"/>
    <property type="match status" value="1"/>
</dbReference>
<evidence type="ECO:0000313" key="1">
    <source>
        <dbReference type="EMBL" id="MFL0197492.1"/>
    </source>
</evidence>
<dbReference type="RefSeq" id="WP_406793595.1">
    <property type="nucleotide sequence ID" value="NZ_JBJHZX010000031.1"/>
</dbReference>
<dbReference type="Proteomes" id="UP001623660">
    <property type="component" value="Unassembled WGS sequence"/>
</dbReference>
<reference evidence="1 2" key="1">
    <citation type="submission" date="2024-11" db="EMBL/GenBank/DDBJ databases">
        <authorList>
            <person name="Heng Y.C."/>
            <person name="Lim A.C.H."/>
            <person name="Lee J.K.Y."/>
            <person name="Kittelmann S."/>
        </authorList>
    </citation>
    <scope>NUCLEOTIDE SEQUENCE [LARGE SCALE GENOMIC DNA]</scope>
    <source>
        <strain evidence="1 2">WILCCON 0269</strain>
    </source>
</reference>
<name>A0ABW8SP94_9CLOT</name>
<sequence>MKYNTGDKPGKGSYKCTTCGEIIVLEKDTDFLPPCPRCRHMEFEKI</sequence>
<proteinExistence type="predicted"/>
<keyword evidence="2" id="KW-1185">Reference proteome</keyword>
<dbReference type="InterPro" id="IPR009912">
    <property type="entry name" value="DUF1451"/>
</dbReference>
<dbReference type="EMBL" id="JBJHZX010000031">
    <property type="protein sequence ID" value="MFL0197492.1"/>
    <property type="molecule type" value="Genomic_DNA"/>
</dbReference>
<evidence type="ECO:0008006" key="3">
    <source>
        <dbReference type="Google" id="ProtNLM"/>
    </source>
</evidence>
<protein>
    <recommendedName>
        <fullName evidence="3">Rubredoxin-like protein</fullName>
    </recommendedName>
</protein>
<comment type="caution">
    <text evidence="1">The sequence shown here is derived from an EMBL/GenBank/DDBJ whole genome shotgun (WGS) entry which is preliminary data.</text>
</comment>
<gene>
    <name evidence="1" type="ORF">ACJDU8_18270</name>
</gene>
<accession>A0ABW8SP94</accession>
<evidence type="ECO:0000313" key="2">
    <source>
        <dbReference type="Proteomes" id="UP001623660"/>
    </source>
</evidence>